<feature type="region of interest" description="Disordered" evidence="5">
    <location>
        <begin position="45"/>
        <end position="75"/>
    </location>
</feature>
<protein>
    <recommendedName>
        <fullName evidence="6">C3H1-type domain-containing protein</fullName>
    </recommendedName>
</protein>
<keyword evidence="3 4" id="KW-0862">Zinc</keyword>
<evidence type="ECO:0000256" key="2">
    <source>
        <dbReference type="ARBA" id="ARBA00022771"/>
    </source>
</evidence>
<dbReference type="Proteomes" id="UP001497525">
    <property type="component" value="Unassembled WGS sequence"/>
</dbReference>
<keyword evidence="1 4" id="KW-0479">Metal-binding</keyword>
<dbReference type="EMBL" id="CAXLJL010000256">
    <property type="protein sequence ID" value="CAL5135270.1"/>
    <property type="molecule type" value="Genomic_DNA"/>
</dbReference>
<evidence type="ECO:0000256" key="4">
    <source>
        <dbReference type="PROSITE-ProRule" id="PRU00723"/>
    </source>
</evidence>
<evidence type="ECO:0000313" key="7">
    <source>
        <dbReference type="EMBL" id="CAL5135270.1"/>
    </source>
</evidence>
<evidence type="ECO:0000256" key="3">
    <source>
        <dbReference type="ARBA" id="ARBA00022833"/>
    </source>
</evidence>
<dbReference type="SUPFAM" id="SSF90229">
    <property type="entry name" value="CCCH zinc finger"/>
    <property type="match status" value="1"/>
</dbReference>
<comment type="caution">
    <text evidence="7">The sequence shown here is derived from an EMBL/GenBank/DDBJ whole genome shotgun (WGS) entry which is preliminary data.</text>
</comment>
<reference evidence="7" key="1">
    <citation type="submission" date="2024-06" db="EMBL/GenBank/DDBJ databases">
        <authorList>
            <person name="Liu X."/>
            <person name="Lenzi L."/>
            <person name="Haldenby T S."/>
            <person name="Uol C."/>
        </authorList>
    </citation>
    <scope>NUCLEOTIDE SEQUENCE</scope>
</reference>
<dbReference type="PROSITE" id="PS50103">
    <property type="entry name" value="ZF_C3H1"/>
    <property type="match status" value="1"/>
</dbReference>
<dbReference type="Gene3D" id="4.10.1000.10">
    <property type="entry name" value="Zinc finger, CCCH-type"/>
    <property type="match status" value="1"/>
</dbReference>
<dbReference type="InterPro" id="IPR000571">
    <property type="entry name" value="Znf_CCCH"/>
</dbReference>
<dbReference type="GO" id="GO:0008270">
    <property type="term" value="F:zinc ion binding"/>
    <property type="evidence" value="ECO:0007669"/>
    <property type="project" value="UniProtKB-KW"/>
</dbReference>
<organism evidence="7 8">
    <name type="scientific">Calicophoron daubneyi</name>
    <name type="common">Rumen fluke</name>
    <name type="synonym">Paramphistomum daubneyi</name>
    <dbReference type="NCBI Taxonomy" id="300641"/>
    <lineage>
        <taxon>Eukaryota</taxon>
        <taxon>Metazoa</taxon>
        <taxon>Spiralia</taxon>
        <taxon>Lophotrochozoa</taxon>
        <taxon>Platyhelminthes</taxon>
        <taxon>Trematoda</taxon>
        <taxon>Digenea</taxon>
        <taxon>Plagiorchiida</taxon>
        <taxon>Pronocephalata</taxon>
        <taxon>Paramphistomoidea</taxon>
        <taxon>Paramphistomidae</taxon>
        <taxon>Calicophoron</taxon>
    </lineage>
</organism>
<feature type="domain" description="C3H1-type" evidence="6">
    <location>
        <begin position="4"/>
        <end position="31"/>
    </location>
</feature>
<evidence type="ECO:0000256" key="5">
    <source>
        <dbReference type="SAM" id="MobiDB-lite"/>
    </source>
</evidence>
<evidence type="ECO:0000256" key="1">
    <source>
        <dbReference type="ARBA" id="ARBA00022723"/>
    </source>
</evidence>
<sequence length="177" mass="19992">MTRQSGPIFCKFFLQGCCRLGNKCRFYHGYQGHPSAPTNVYRRLSGDHGPIHPPPTNWTGSRPDEHNSPRHPISRMTKVNNLHSHSDRIRTPEMTDATIRPTFSFRVAEKYLVASKEVKPSHVKQDELLSEMGLTKAEVFTGASSLSKIYYDAYLSTEPFKEGEIPLDPPTQELCAS</sequence>
<dbReference type="AlphaFoldDB" id="A0AAV2TFP2"/>
<accession>A0AAV2TFP2</accession>
<name>A0AAV2TFP2_CALDB</name>
<gene>
    <name evidence="7" type="ORF">CDAUBV1_LOCUS9440</name>
</gene>
<evidence type="ECO:0000259" key="6">
    <source>
        <dbReference type="PROSITE" id="PS50103"/>
    </source>
</evidence>
<evidence type="ECO:0000313" key="8">
    <source>
        <dbReference type="Proteomes" id="UP001497525"/>
    </source>
</evidence>
<keyword evidence="2 4" id="KW-0863">Zinc-finger</keyword>
<proteinExistence type="predicted"/>
<dbReference type="InterPro" id="IPR036855">
    <property type="entry name" value="Znf_CCCH_sf"/>
</dbReference>
<dbReference type="SMART" id="SM00356">
    <property type="entry name" value="ZnF_C3H1"/>
    <property type="match status" value="1"/>
</dbReference>
<feature type="zinc finger region" description="C3H1-type" evidence="4">
    <location>
        <begin position="4"/>
        <end position="31"/>
    </location>
</feature>